<evidence type="ECO:0000313" key="1">
    <source>
        <dbReference type="EMBL" id="GGX07833.1"/>
    </source>
</evidence>
<dbReference type="EMBL" id="BMWS01000003">
    <property type="protein sequence ID" value="GGX07833.1"/>
    <property type="molecule type" value="Genomic_DNA"/>
</dbReference>
<proteinExistence type="predicted"/>
<accession>A0A918JS43</accession>
<gene>
    <name evidence="1" type="ORF">GCM10007384_06990</name>
</gene>
<comment type="caution">
    <text evidence="1">The sequence shown here is derived from an EMBL/GenBank/DDBJ whole genome shotgun (WGS) entry which is preliminary data.</text>
</comment>
<dbReference type="AlphaFoldDB" id="A0A918JS43"/>
<evidence type="ECO:0000313" key="2">
    <source>
        <dbReference type="Proteomes" id="UP000601108"/>
    </source>
</evidence>
<reference evidence="1 2" key="1">
    <citation type="journal article" date="2014" name="Int. J. Syst. Evol. Microbiol.">
        <title>Complete genome sequence of Corynebacterium casei LMG S-19264T (=DSM 44701T), isolated from a smear-ripened cheese.</title>
        <authorList>
            <consortium name="US DOE Joint Genome Institute (JGI-PGF)"/>
            <person name="Walter F."/>
            <person name="Albersmeier A."/>
            <person name="Kalinowski J."/>
            <person name="Ruckert C."/>
        </authorList>
    </citation>
    <scope>NUCLEOTIDE SEQUENCE [LARGE SCALE GENOMIC DNA]</scope>
    <source>
        <strain evidence="1 2">KCTC 12285</strain>
    </source>
</reference>
<sequence length="101" mass="12211">MEYLEYHHKHKFMLYVLKMLHLKTDIFMYNLAHQYPYELLVYSWINKLYEKGIPQEKAVQLIYKARNIVLLNPKNRSVMRHKALREPQGIALNKYAEALCT</sequence>
<protein>
    <submittedName>
        <fullName evidence="1">Uncharacterized protein</fullName>
    </submittedName>
</protein>
<name>A0A918JS43_9FLAO</name>
<organism evidence="1 2">
    <name type="scientific">Aquimarina muelleri</name>
    <dbReference type="NCBI Taxonomy" id="279356"/>
    <lineage>
        <taxon>Bacteria</taxon>
        <taxon>Pseudomonadati</taxon>
        <taxon>Bacteroidota</taxon>
        <taxon>Flavobacteriia</taxon>
        <taxon>Flavobacteriales</taxon>
        <taxon>Flavobacteriaceae</taxon>
        <taxon>Aquimarina</taxon>
    </lineage>
</organism>
<keyword evidence="2" id="KW-1185">Reference proteome</keyword>
<dbReference type="RefSeq" id="WP_027411941.1">
    <property type="nucleotide sequence ID" value="NZ_BMWS01000003.1"/>
</dbReference>
<dbReference type="Proteomes" id="UP000601108">
    <property type="component" value="Unassembled WGS sequence"/>
</dbReference>